<name>A0ABS2MBF6_9ACTN</name>
<reference evidence="1 2" key="1">
    <citation type="submission" date="2021-01" db="EMBL/GenBank/DDBJ databases">
        <title>Sequencing the genomes of 1000 actinobacteria strains.</title>
        <authorList>
            <person name="Klenk H.-P."/>
        </authorList>
    </citation>
    <scope>NUCLEOTIDE SEQUENCE [LARGE SCALE GENOMIC DNA]</scope>
    <source>
        <strain evidence="1 2">DSM 18239</strain>
    </source>
</reference>
<keyword evidence="2" id="KW-1185">Reference proteome</keyword>
<dbReference type="Proteomes" id="UP000732378">
    <property type="component" value="Unassembled WGS sequence"/>
</dbReference>
<proteinExistence type="predicted"/>
<evidence type="ECO:0000313" key="2">
    <source>
        <dbReference type="Proteomes" id="UP000732378"/>
    </source>
</evidence>
<dbReference type="EMBL" id="JAFBBZ010000001">
    <property type="protein sequence ID" value="MBM7508525.1"/>
    <property type="molecule type" value="Genomic_DNA"/>
</dbReference>
<gene>
    <name evidence="1" type="ORF">JOE61_002339</name>
</gene>
<accession>A0ABS2MBF6</accession>
<comment type="caution">
    <text evidence="1">The sequence shown here is derived from an EMBL/GenBank/DDBJ whole genome shotgun (WGS) entry which is preliminary data.</text>
</comment>
<organism evidence="1 2">
    <name type="scientific">Nocardioides salarius</name>
    <dbReference type="NCBI Taxonomy" id="374513"/>
    <lineage>
        <taxon>Bacteria</taxon>
        <taxon>Bacillati</taxon>
        <taxon>Actinomycetota</taxon>
        <taxon>Actinomycetes</taxon>
        <taxon>Propionibacteriales</taxon>
        <taxon>Nocardioidaceae</taxon>
        <taxon>Nocardioides</taxon>
    </lineage>
</organism>
<sequence length="38" mass="3966">MIADFDFAFGVVCAIGAAFRQSESGGMTRLLNARIAAS</sequence>
<protein>
    <submittedName>
        <fullName evidence="1">Uncharacterized protein</fullName>
    </submittedName>
</protein>
<evidence type="ECO:0000313" key="1">
    <source>
        <dbReference type="EMBL" id="MBM7508525.1"/>
    </source>
</evidence>